<evidence type="ECO:0000256" key="8">
    <source>
        <dbReference type="ARBA" id="ARBA00022837"/>
    </source>
</evidence>
<keyword evidence="8" id="KW-0106">Calcium</keyword>
<dbReference type="STRING" id="1314778.A0A5C3PEN8"/>
<evidence type="ECO:0000256" key="6">
    <source>
        <dbReference type="ARBA" id="ARBA00022729"/>
    </source>
</evidence>
<dbReference type="SUPFAM" id="SSF51445">
    <property type="entry name" value="(Trans)glycosidases"/>
    <property type="match status" value="1"/>
</dbReference>
<feature type="disulfide bond" evidence="15">
    <location>
        <begin position="187"/>
        <end position="200"/>
    </location>
</feature>
<dbReference type="Gene3D" id="3.20.20.80">
    <property type="entry name" value="Glycosidases"/>
    <property type="match status" value="1"/>
</dbReference>
<comment type="similarity">
    <text evidence="3">Belongs to the glycosyl hydrolase 13 family.</text>
</comment>
<comment type="catalytic activity">
    <reaction evidence="1">
        <text>Endohydrolysis of (1-&gt;4)-alpha-D-glucosidic linkages in polysaccharides containing three or more (1-&gt;4)-alpha-linked D-glucose units.</text>
        <dbReference type="EC" id="3.2.1.1"/>
    </reaction>
</comment>
<evidence type="ECO:0000256" key="3">
    <source>
        <dbReference type="ARBA" id="ARBA00008061"/>
    </source>
</evidence>
<feature type="active site" description="Proton donor" evidence="13">
    <location>
        <position position="266"/>
    </location>
</feature>
<dbReference type="InParanoid" id="A0A5C3PEN8"/>
<dbReference type="SMART" id="SM00642">
    <property type="entry name" value="Aamy"/>
    <property type="match status" value="1"/>
</dbReference>
<evidence type="ECO:0000256" key="9">
    <source>
        <dbReference type="ARBA" id="ARBA00023157"/>
    </source>
</evidence>
<dbReference type="InterPro" id="IPR013780">
    <property type="entry name" value="Glyco_hydro_b"/>
</dbReference>
<evidence type="ECO:0000256" key="10">
    <source>
        <dbReference type="ARBA" id="ARBA00023180"/>
    </source>
</evidence>
<keyword evidence="5" id="KW-0479">Metal-binding</keyword>
<evidence type="ECO:0000256" key="14">
    <source>
        <dbReference type="PIRSR" id="PIRSR001024-2"/>
    </source>
</evidence>
<dbReference type="PIRSF" id="PIRSF001024">
    <property type="entry name" value="Alph-amyl_fung"/>
    <property type="match status" value="1"/>
</dbReference>
<feature type="disulfide bond" evidence="15">
    <location>
        <begin position="49"/>
        <end position="57"/>
    </location>
</feature>
<dbReference type="EC" id="3.2.1.1" evidence="4"/>
<dbReference type="GO" id="GO:0004556">
    <property type="term" value="F:alpha-amylase activity"/>
    <property type="evidence" value="ECO:0007669"/>
    <property type="project" value="UniProtKB-EC"/>
</dbReference>
<dbReference type="InterPro" id="IPR013777">
    <property type="entry name" value="A-amylase-like"/>
</dbReference>
<feature type="binding site" evidence="16">
    <location>
        <position position="240"/>
    </location>
    <ligand>
        <name>substrate</name>
    </ligand>
</feature>
<sequence>MQLLLNLLLSASLLTSVYAASADEWRKRSIYQIITDRFALPKGSDLNACDPGKQTFCGGTWNTIRDNLDYIQNAGFTAVWISPVSQNYEGPRTPYGDPYHGYWIADATKLNSRFGSADDLKALSDELHRRGMFLMVDVVVNNVMGLNTDLSDLSTYMFKDKASLLPLRYMRVTDSAIQLQSLYHPYCPIQWGNSASEQNCWLGDTNVTLPDINTQDPSVVSAYTTWIKALVTEFNIDGLRIDAAKHVNMDFWPQFCGAAGVYCIGEVFDADPAQALQYQGPKALDAILNYPLYNALVDAFAIPGPQNMSALADTVAQIQAKSTDPTLLGNFLEDQDVPRWANHSVDPQSMWNAMVFSFMADGIPIVYYGQEQGFHGNADPYNREPLWTSNYENTTTYGMITKLNQLRNFMINSTSDWITSPMKVLNTTPEGIVFSKGEITTILTNIGSPPANISVSAKTSFPSSVSATTDILTCTQYAVGSSGTVEVEYTKGGVPVILVPDDALTGSGMCGHDLANGSQSKGAQGIATDSNGVARQLSMSATRLAVVAGLLMGVVSLAL</sequence>
<dbReference type="Pfam" id="PF09260">
    <property type="entry name" value="A_amylase_dom_C"/>
    <property type="match status" value="1"/>
</dbReference>
<evidence type="ECO:0000256" key="16">
    <source>
        <dbReference type="PIRSR" id="PIRSR001024-5"/>
    </source>
</evidence>
<keyword evidence="20" id="KW-1185">Reference proteome</keyword>
<dbReference type="PANTHER" id="PTHR10357">
    <property type="entry name" value="ALPHA-AMYLASE FAMILY MEMBER"/>
    <property type="match status" value="1"/>
</dbReference>
<keyword evidence="12" id="KW-0326">Glycosidase</keyword>
<dbReference type="PANTHER" id="PTHR10357:SF215">
    <property type="entry name" value="ALPHA-AMYLASE 1"/>
    <property type="match status" value="1"/>
</dbReference>
<evidence type="ECO:0000256" key="13">
    <source>
        <dbReference type="PIRSR" id="PIRSR001024-1"/>
    </source>
</evidence>
<comment type="cofactor">
    <cofactor evidence="2">
        <name>Ca(2+)</name>
        <dbReference type="ChEBI" id="CHEBI:29108"/>
    </cofactor>
</comment>
<dbReference type="FunFam" id="3.20.20.80:FF:000120">
    <property type="entry name" value="Alpha-amylase A"/>
    <property type="match status" value="1"/>
</dbReference>
<reference evidence="19 20" key="1">
    <citation type="journal article" date="2019" name="Nat. Ecol. Evol.">
        <title>Megaphylogeny resolves global patterns of mushroom evolution.</title>
        <authorList>
            <person name="Varga T."/>
            <person name="Krizsan K."/>
            <person name="Foldi C."/>
            <person name="Dima B."/>
            <person name="Sanchez-Garcia M."/>
            <person name="Sanchez-Ramirez S."/>
            <person name="Szollosi G.J."/>
            <person name="Szarkandi J.G."/>
            <person name="Papp V."/>
            <person name="Albert L."/>
            <person name="Andreopoulos W."/>
            <person name="Angelini C."/>
            <person name="Antonin V."/>
            <person name="Barry K.W."/>
            <person name="Bougher N.L."/>
            <person name="Buchanan P."/>
            <person name="Buyck B."/>
            <person name="Bense V."/>
            <person name="Catcheside P."/>
            <person name="Chovatia M."/>
            <person name="Cooper J."/>
            <person name="Damon W."/>
            <person name="Desjardin D."/>
            <person name="Finy P."/>
            <person name="Geml J."/>
            <person name="Haridas S."/>
            <person name="Hughes K."/>
            <person name="Justo A."/>
            <person name="Karasinski D."/>
            <person name="Kautmanova I."/>
            <person name="Kiss B."/>
            <person name="Kocsube S."/>
            <person name="Kotiranta H."/>
            <person name="LaButti K.M."/>
            <person name="Lechner B.E."/>
            <person name="Liimatainen K."/>
            <person name="Lipzen A."/>
            <person name="Lukacs Z."/>
            <person name="Mihaltcheva S."/>
            <person name="Morgado L.N."/>
            <person name="Niskanen T."/>
            <person name="Noordeloos M.E."/>
            <person name="Ohm R.A."/>
            <person name="Ortiz-Santana B."/>
            <person name="Ovrebo C."/>
            <person name="Racz N."/>
            <person name="Riley R."/>
            <person name="Savchenko A."/>
            <person name="Shiryaev A."/>
            <person name="Soop K."/>
            <person name="Spirin V."/>
            <person name="Szebenyi C."/>
            <person name="Tomsovsky M."/>
            <person name="Tulloss R.E."/>
            <person name="Uehling J."/>
            <person name="Grigoriev I.V."/>
            <person name="Vagvolgyi C."/>
            <person name="Papp T."/>
            <person name="Martin F.M."/>
            <person name="Miettinen O."/>
            <person name="Hibbett D.S."/>
            <person name="Nagy L.G."/>
        </authorList>
    </citation>
    <scope>NUCLEOTIDE SEQUENCE [LARGE SCALE GENOMIC DNA]</scope>
    <source>
        <strain evidence="19 20">HHB13444</strain>
    </source>
</reference>
<dbReference type="GO" id="GO:0016052">
    <property type="term" value="P:carbohydrate catabolic process"/>
    <property type="evidence" value="ECO:0007669"/>
    <property type="project" value="InterPro"/>
</dbReference>
<keyword evidence="11" id="KW-0119">Carbohydrate metabolism</keyword>
<dbReference type="EMBL" id="ML211156">
    <property type="protein sequence ID" value="TFK87389.1"/>
    <property type="molecule type" value="Genomic_DNA"/>
</dbReference>
<keyword evidence="7 19" id="KW-0378">Hydrolase</keyword>
<dbReference type="InterPro" id="IPR015340">
    <property type="entry name" value="A_amylase_C_dom"/>
</dbReference>
<evidence type="ECO:0000256" key="11">
    <source>
        <dbReference type="ARBA" id="ARBA00023277"/>
    </source>
</evidence>
<evidence type="ECO:0000256" key="12">
    <source>
        <dbReference type="ARBA" id="ARBA00023295"/>
    </source>
</evidence>
<dbReference type="InterPro" id="IPR006047">
    <property type="entry name" value="GH13_cat_dom"/>
</dbReference>
<feature type="domain" description="Glycosyl hydrolase family 13 catalytic" evidence="18">
    <location>
        <begin position="32"/>
        <end position="407"/>
    </location>
</feature>
<organism evidence="19 20">
    <name type="scientific">Polyporus arcularius HHB13444</name>
    <dbReference type="NCBI Taxonomy" id="1314778"/>
    <lineage>
        <taxon>Eukaryota</taxon>
        <taxon>Fungi</taxon>
        <taxon>Dikarya</taxon>
        <taxon>Basidiomycota</taxon>
        <taxon>Agaricomycotina</taxon>
        <taxon>Agaricomycetes</taxon>
        <taxon>Polyporales</taxon>
        <taxon>Polyporaceae</taxon>
        <taxon>Polyporus</taxon>
    </lineage>
</organism>
<evidence type="ECO:0000256" key="15">
    <source>
        <dbReference type="PIRSR" id="PIRSR001024-4"/>
    </source>
</evidence>
<keyword evidence="6 17" id="KW-0732">Signal</keyword>
<feature type="binding site" evidence="16">
    <location>
        <position position="103"/>
    </location>
    <ligand>
        <name>substrate</name>
    </ligand>
</feature>
<dbReference type="Gene3D" id="2.60.40.1180">
    <property type="entry name" value="Golgi alpha-mannosidase II"/>
    <property type="match status" value="1"/>
</dbReference>
<feature type="site" description="Transition state stabilizer" evidence="14">
    <location>
        <position position="336"/>
    </location>
</feature>
<feature type="binding site" evidence="16">
    <location>
        <position position="54"/>
    </location>
    <ligand>
        <name>substrate</name>
    </ligand>
</feature>
<evidence type="ECO:0000313" key="20">
    <source>
        <dbReference type="Proteomes" id="UP000308197"/>
    </source>
</evidence>
<dbReference type="Proteomes" id="UP000308197">
    <property type="component" value="Unassembled WGS sequence"/>
</dbReference>
<protein>
    <recommendedName>
        <fullName evidence="4">alpha-amylase</fullName>
        <ecNumber evidence="4">3.2.1.1</ecNumber>
    </recommendedName>
</protein>
<accession>A0A5C3PEN8</accession>
<feature type="binding site" evidence="16">
    <location>
        <position position="383"/>
    </location>
    <ligand>
        <name>substrate</name>
    </ligand>
</feature>
<keyword evidence="9 15" id="KW-1015">Disulfide bond</keyword>
<evidence type="ECO:0000256" key="7">
    <source>
        <dbReference type="ARBA" id="ARBA00022801"/>
    </source>
</evidence>
<dbReference type="GO" id="GO:0005509">
    <property type="term" value="F:calcium ion binding"/>
    <property type="evidence" value="ECO:0007669"/>
    <property type="project" value="InterPro"/>
</dbReference>
<feature type="chain" id="PRO_5022746049" description="alpha-amylase" evidence="17">
    <location>
        <begin position="20"/>
        <end position="559"/>
    </location>
</feature>
<proteinExistence type="inferred from homology"/>
<evidence type="ECO:0000256" key="4">
    <source>
        <dbReference type="ARBA" id="ARBA00012595"/>
    </source>
</evidence>
<dbReference type="InterPro" id="IPR017853">
    <property type="entry name" value="GH"/>
</dbReference>
<evidence type="ECO:0000256" key="2">
    <source>
        <dbReference type="ARBA" id="ARBA00001913"/>
    </source>
</evidence>
<dbReference type="CDD" id="cd11319">
    <property type="entry name" value="AmyAc_euk_AmyA"/>
    <property type="match status" value="1"/>
</dbReference>
<dbReference type="FunCoup" id="A0A5C3PEN8">
    <property type="interactions" value="132"/>
</dbReference>
<dbReference type="SUPFAM" id="SSF51011">
    <property type="entry name" value="Glycosyl hydrolase domain"/>
    <property type="match status" value="1"/>
</dbReference>
<dbReference type="Pfam" id="PF00128">
    <property type="entry name" value="Alpha-amylase"/>
    <property type="match status" value="1"/>
</dbReference>
<evidence type="ECO:0000256" key="17">
    <source>
        <dbReference type="SAM" id="SignalP"/>
    </source>
</evidence>
<name>A0A5C3PEN8_9APHY</name>
<feature type="active site" description="Nucleophile" evidence="13">
    <location>
        <position position="242"/>
    </location>
</feature>
<feature type="disulfide bond" evidence="15">
    <location>
        <begin position="474"/>
        <end position="510"/>
    </location>
</feature>
<dbReference type="AlphaFoldDB" id="A0A5C3PEN8"/>
<evidence type="ECO:0000313" key="19">
    <source>
        <dbReference type="EMBL" id="TFK87389.1"/>
    </source>
</evidence>
<evidence type="ECO:0000256" key="5">
    <source>
        <dbReference type="ARBA" id="ARBA00022723"/>
    </source>
</evidence>
<feature type="signal peptide" evidence="17">
    <location>
        <begin position="1"/>
        <end position="19"/>
    </location>
</feature>
<feature type="binding site" evidence="16">
    <location>
        <position position="336"/>
    </location>
    <ligand>
        <name>substrate</name>
    </ligand>
</feature>
<evidence type="ECO:0000256" key="1">
    <source>
        <dbReference type="ARBA" id="ARBA00000548"/>
    </source>
</evidence>
<gene>
    <name evidence="19" type="ORF">K466DRAFT_599540</name>
</gene>
<evidence type="ECO:0000259" key="18">
    <source>
        <dbReference type="SMART" id="SM00642"/>
    </source>
</evidence>
<keyword evidence="10" id="KW-0325">Glycoprotein</keyword>